<dbReference type="InParanoid" id="A0A2J7PVG2"/>
<accession>A0A2J7PVG2</accession>
<evidence type="ECO:0000313" key="2">
    <source>
        <dbReference type="EMBL" id="PNF20319.1"/>
    </source>
</evidence>
<gene>
    <name evidence="2" type="ORF">B7P43_G13691</name>
</gene>
<evidence type="ECO:0000259" key="1">
    <source>
        <dbReference type="Pfam" id="PF13842"/>
    </source>
</evidence>
<evidence type="ECO:0000313" key="3">
    <source>
        <dbReference type="Proteomes" id="UP000235965"/>
    </source>
</evidence>
<dbReference type="InterPro" id="IPR032718">
    <property type="entry name" value="PGBD4_Znf_C"/>
</dbReference>
<dbReference type="AlphaFoldDB" id="A0A2J7PVG2"/>
<protein>
    <recommendedName>
        <fullName evidence="1">PiggyBac transposable element-derived protein 4 C-terminal zinc-finger domain-containing protein</fullName>
    </recommendedName>
</protein>
<dbReference type="Pfam" id="PF13842">
    <property type="entry name" value="zf-Tnp_2"/>
    <property type="match status" value="1"/>
</dbReference>
<reference evidence="2 3" key="1">
    <citation type="submission" date="2017-12" db="EMBL/GenBank/DDBJ databases">
        <title>Hemimetabolous genomes reveal molecular basis of termite eusociality.</title>
        <authorList>
            <person name="Harrison M.C."/>
            <person name="Jongepier E."/>
            <person name="Robertson H.M."/>
            <person name="Arning N."/>
            <person name="Bitard-Feildel T."/>
            <person name="Chao H."/>
            <person name="Childers C.P."/>
            <person name="Dinh H."/>
            <person name="Doddapaneni H."/>
            <person name="Dugan S."/>
            <person name="Gowin J."/>
            <person name="Greiner C."/>
            <person name="Han Y."/>
            <person name="Hu H."/>
            <person name="Hughes D.S.T."/>
            <person name="Huylmans A.-K."/>
            <person name="Kemena C."/>
            <person name="Kremer L.P.M."/>
            <person name="Lee S.L."/>
            <person name="Lopez-Ezquerra A."/>
            <person name="Mallet L."/>
            <person name="Monroy-Kuhn J.M."/>
            <person name="Moser A."/>
            <person name="Murali S.C."/>
            <person name="Muzny D.M."/>
            <person name="Otani S."/>
            <person name="Piulachs M.-D."/>
            <person name="Poelchau M."/>
            <person name="Qu J."/>
            <person name="Schaub F."/>
            <person name="Wada-Katsumata A."/>
            <person name="Worley K.C."/>
            <person name="Xie Q."/>
            <person name="Ylla G."/>
            <person name="Poulsen M."/>
            <person name="Gibbs R.A."/>
            <person name="Schal C."/>
            <person name="Richards S."/>
            <person name="Belles X."/>
            <person name="Korb J."/>
            <person name="Bornberg-Bauer E."/>
        </authorList>
    </citation>
    <scope>NUCLEOTIDE SEQUENCE [LARGE SCALE GENOMIC DNA]</scope>
    <source>
        <tissue evidence="2">Whole body</tissue>
    </source>
</reference>
<comment type="caution">
    <text evidence="2">The sequence shown here is derived from an EMBL/GenBank/DDBJ whole genome shotgun (WGS) entry which is preliminary data.</text>
</comment>
<dbReference type="EMBL" id="NEVH01020963">
    <property type="protein sequence ID" value="PNF20319.1"/>
    <property type="molecule type" value="Genomic_DNA"/>
</dbReference>
<proteinExistence type="predicted"/>
<name>A0A2J7PVG2_9NEOP</name>
<keyword evidence="3" id="KW-1185">Reference proteome</keyword>
<feature type="domain" description="PiggyBac transposable element-derived protein 4 C-terminal zinc-finger" evidence="1">
    <location>
        <begin position="4"/>
        <end position="51"/>
    </location>
</feature>
<dbReference type="Proteomes" id="UP000235965">
    <property type="component" value="Unassembled WGS sequence"/>
</dbReference>
<sequence length="72" mass="8142">MVHVPNSNNKKNGALTKCRVSANHKVRKETSIMCAGCGVALCKLSCFNVYHTKKNKERGVEKHLLHKILYFN</sequence>
<organism evidence="2 3">
    <name type="scientific">Cryptotermes secundus</name>
    <dbReference type="NCBI Taxonomy" id="105785"/>
    <lineage>
        <taxon>Eukaryota</taxon>
        <taxon>Metazoa</taxon>
        <taxon>Ecdysozoa</taxon>
        <taxon>Arthropoda</taxon>
        <taxon>Hexapoda</taxon>
        <taxon>Insecta</taxon>
        <taxon>Pterygota</taxon>
        <taxon>Neoptera</taxon>
        <taxon>Polyneoptera</taxon>
        <taxon>Dictyoptera</taxon>
        <taxon>Blattodea</taxon>
        <taxon>Blattoidea</taxon>
        <taxon>Termitoidae</taxon>
        <taxon>Kalotermitidae</taxon>
        <taxon>Cryptotermitinae</taxon>
        <taxon>Cryptotermes</taxon>
    </lineage>
</organism>